<name>A0AA38UF14_9AGAR</name>
<gene>
    <name evidence="2" type="ORF">F5878DRAFT_644116</name>
</gene>
<proteinExistence type="predicted"/>
<protein>
    <submittedName>
        <fullName evidence="2">Uncharacterized protein</fullName>
    </submittedName>
</protein>
<evidence type="ECO:0000256" key="1">
    <source>
        <dbReference type="SAM" id="MobiDB-lite"/>
    </source>
</evidence>
<feature type="region of interest" description="Disordered" evidence="1">
    <location>
        <begin position="54"/>
        <end position="88"/>
    </location>
</feature>
<reference evidence="2" key="1">
    <citation type="submission" date="2022-08" db="EMBL/GenBank/DDBJ databases">
        <authorList>
            <consortium name="DOE Joint Genome Institute"/>
            <person name="Min B."/>
            <person name="Riley R."/>
            <person name="Sierra-Patev S."/>
            <person name="Naranjo-Ortiz M."/>
            <person name="Looney B."/>
            <person name="Konkel Z."/>
            <person name="Slot J.C."/>
            <person name="Sakamoto Y."/>
            <person name="Steenwyk J.L."/>
            <person name="Rokas A."/>
            <person name="Carro J."/>
            <person name="Camarero S."/>
            <person name="Ferreira P."/>
            <person name="Molpeceres G."/>
            <person name="Ruiz-Duenas F.J."/>
            <person name="Serrano A."/>
            <person name="Henrissat B."/>
            <person name="Drula E."/>
            <person name="Hughes K.W."/>
            <person name="Mata J.L."/>
            <person name="Ishikawa N.K."/>
            <person name="Vargas-Isla R."/>
            <person name="Ushijima S."/>
            <person name="Smith C.A."/>
            <person name="Ahrendt S."/>
            <person name="Andreopoulos W."/>
            <person name="He G."/>
            <person name="Labutti K."/>
            <person name="Lipzen A."/>
            <person name="Ng V."/>
            <person name="Sandor L."/>
            <person name="Barry K."/>
            <person name="Martinez A.T."/>
            <person name="Xiao Y."/>
            <person name="Gibbons J.G."/>
            <person name="Terashima K."/>
            <person name="Hibbett D.S."/>
            <person name="Grigoriev I.V."/>
        </authorList>
    </citation>
    <scope>NUCLEOTIDE SEQUENCE</scope>
    <source>
        <strain evidence="2">TFB9207</strain>
    </source>
</reference>
<feature type="region of interest" description="Disordered" evidence="1">
    <location>
        <begin position="158"/>
        <end position="177"/>
    </location>
</feature>
<comment type="caution">
    <text evidence="2">The sequence shown here is derived from an EMBL/GenBank/DDBJ whole genome shotgun (WGS) entry which is preliminary data.</text>
</comment>
<dbReference type="AlphaFoldDB" id="A0AA38UF14"/>
<evidence type="ECO:0000313" key="3">
    <source>
        <dbReference type="Proteomes" id="UP001163846"/>
    </source>
</evidence>
<organism evidence="2 3">
    <name type="scientific">Lentinula raphanica</name>
    <dbReference type="NCBI Taxonomy" id="153919"/>
    <lineage>
        <taxon>Eukaryota</taxon>
        <taxon>Fungi</taxon>
        <taxon>Dikarya</taxon>
        <taxon>Basidiomycota</taxon>
        <taxon>Agaricomycotina</taxon>
        <taxon>Agaricomycetes</taxon>
        <taxon>Agaricomycetidae</taxon>
        <taxon>Agaricales</taxon>
        <taxon>Marasmiineae</taxon>
        <taxon>Omphalotaceae</taxon>
        <taxon>Lentinula</taxon>
    </lineage>
</organism>
<keyword evidence="3" id="KW-1185">Reference proteome</keyword>
<dbReference type="Proteomes" id="UP001163846">
    <property type="component" value="Unassembled WGS sequence"/>
</dbReference>
<accession>A0AA38UF14</accession>
<sequence>MFKGINEQQLYHTTPHQHRWPMSTRRDGGTDAAEEESFTCQLNCGCEHSVGGWKRARKGGVGRGRQGEERRMSHLSTTSTMPKPKPMARPVPIVSDPERSPIPPPPQPDIVYTPGEEGLVDFPIESQLQLKDIIGNRRSREPSTAYHSIHLIGEHLIRSQFNPDPNPPSLPPHPSNLNPLSRLDHVPGPHLKFSPGASEGSTHMPSIVSTHRFLNPVLLFFSTLNVQRQPFYVLREATWREQEDIDGSFGLETTVHNNAREEVFILLGLLEDSFNILRTRSIYKHKDITGSWSFHIPFLLNRRASFRGQVVREWDGDAWDGYEEEGASEETEGSYIYNYTHYYRVRTSSCASASQLNGVGGEVAKITV</sequence>
<dbReference type="EMBL" id="MU806385">
    <property type="protein sequence ID" value="KAJ3835712.1"/>
    <property type="molecule type" value="Genomic_DNA"/>
</dbReference>
<feature type="compositionally biased region" description="Pro residues" evidence="1">
    <location>
        <begin position="164"/>
        <end position="174"/>
    </location>
</feature>
<evidence type="ECO:0000313" key="2">
    <source>
        <dbReference type="EMBL" id="KAJ3835712.1"/>
    </source>
</evidence>
<feature type="region of interest" description="Disordered" evidence="1">
    <location>
        <begin position="1"/>
        <end position="31"/>
    </location>
</feature>
<feature type="compositionally biased region" description="Polar residues" evidence="1">
    <location>
        <begin position="1"/>
        <end position="14"/>
    </location>
</feature>